<feature type="domain" description="Signal transduction histidine kinase subgroup 3 dimerisation and phosphoacceptor" evidence="10">
    <location>
        <begin position="45"/>
        <end position="74"/>
    </location>
</feature>
<evidence type="ECO:0000256" key="3">
    <source>
        <dbReference type="ARBA" id="ARBA00022553"/>
    </source>
</evidence>
<dbReference type="Pfam" id="PF07730">
    <property type="entry name" value="HisKA_3"/>
    <property type="match status" value="1"/>
</dbReference>
<name>A0ABU1T293_9ACTO</name>
<proteinExistence type="predicted"/>
<dbReference type="InterPro" id="IPR011712">
    <property type="entry name" value="Sig_transdc_His_kin_sub3_dim/P"/>
</dbReference>
<keyword evidence="3" id="KW-0597">Phosphoprotein</keyword>
<keyword evidence="5" id="KW-0547">Nucleotide-binding</keyword>
<evidence type="ECO:0000256" key="1">
    <source>
        <dbReference type="ARBA" id="ARBA00000085"/>
    </source>
</evidence>
<keyword evidence="6 11" id="KW-0418">Kinase</keyword>
<dbReference type="Pfam" id="PF02518">
    <property type="entry name" value="HATPase_c"/>
    <property type="match status" value="1"/>
</dbReference>
<dbReference type="SUPFAM" id="SSF55874">
    <property type="entry name" value="ATPase domain of HSP90 chaperone/DNA topoisomerase II/histidine kinase"/>
    <property type="match status" value="1"/>
</dbReference>
<evidence type="ECO:0000256" key="7">
    <source>
        <dbReference type="ARBA" id="ARBA00022840"/>
    </source>
</evidence>
<evidence type="ECO:0000313" key="11">
    <source>
        <dbReference type="EMBL" id="MDR6939497.1"/>
    </source>
</evidence>
<dbReference type="InterPro" id="IPR050482">
    <property type="entry name" value="Sensor_HK_TwoCompSys"/>
</dbReference>
<comment type="caution">
    <text evidence="11">The sequence shown here is derived from an EMBL/GenBank/DDBJ whole genome shotgun (WGS) entry which is preliminary data.</text>
</comment>
<sequence>MLDAVNILDVVDTECDMLFQRKTTAEQISELRASRREIVRAFEIERRRIERDLHDGAQQYIVAANMALGEAQLILQMCLEKTEKVLADSGTVPDSSGDSVNAVDAVNAQLHELSRILFRAQDAGEEGLRSLRAAVNNIHPHVLSNVGLEVAVRAAAESSPAAAQVVAPHPLPLMPDGVAAAAYFFVCEALTNVAKYAPSARATILLAADKTLHVSVVDDGPGGAKISPGHGLAGLRERLAAFGGDLRCDSPQGGPTTVAASIPLLLEPGESGIVR</sequence>
<dbReference type="Gene3D" id="3.30.565.10">
    <property type="entry name" value="Histidine kinase-like ATPase, C-terminal domain"/>
    <property type="match status" value="1"/>
</dbReference>
<dbReference type="InterPro" id="IPR003594">
    <property type="entry name" value="HATPase_dom"/>
</dbReference>
<reference evidence="11 12" key="1">
    <citation type="submission" date="2023-07" db="EMBL/GenBank/DDBJ databases">
        <title>Sequencing the genomes of 1000 actinobacteria strains.</title>
        <authorList>
            <person name="Klenk H.-P."/>
        </authorList>
    </citation>
    <scope>NUCLEOTIDE SEQUENCE [LARGE SCALE GENOMIC DNA]</scope>
    <source>
        <strain evidence="11 12">DSM 15539</strain>
    </source>
</reference>
<keyword evidence="7" id="KW-0067">ATP-binding</keyword>
<dbReference type="CDD" id="cd16917">
    <property type="entry name" value="HATPase_UhpB-NarQ-NarX-like"/>
    <property type="match status" value="1"/>
</dbReference>
<dbReference type="PANTHER" id="PTHR24421">
    <property type="entry name" value="NITRATE/NITRITE SENSOR PROTEIN NARX-RELATED"/>
    <property type="match status" value="1"/>
</dbReference>
<dbReference type="PANTHER" id="PTHR24421:SF10">
    <property type="entry name" value="NITRATE_NITRITE SENSOR PROTEIN NARQ"/>
    <property type="match status" value="1"/>
</dbReference>
<dbReference type="Gene3D" id="1.20.5.1930">
    <property type="match status" value="1"/>
</dbReference>
<accession>A0ABU1T293</accession>
<evidence type="ECO:0000256" key="6">
    <source>
        <dbReference type="ARBA" id="ARBA00022777"/>
    </source>
</evidence>
<evidence type="ECO:0000259" key="10">
    <source>
        <dbReference type="Pfam" id="PF07730"/>
    </source>
</evidence>
<dbReference type="EC" id="2.7.13.3" evidence="2"/>
<dbReference type="EMBL" id="JAVDUJ010000001">
    <property type="protein sequence ID" value="MDR6939497.1"/>
    <property type="molecule type" value="Genomic_DNA"/>
</dbReference>
<dbReference type="GO" id="GO:0016301">
    <property type="term" value="F:kinase activity"/>
    <property type="evidence" value="ECO:0007669"/>
    <property type="project" value="UniProtKB-KW"/>
</dbReference>
<evidence type="ECO:0000256" key="2">
    <source>
        <dbReference type="ARBA" id="ARBA00012438"/>
    </source>
</evidence>
<evidence type="ECO:0000256" key="4">
    <source>
        <dbReference type="ARBA" id="ARBA00022679"/>
    </source>
</evidence>
<keyword evidence="12" id="KW-1185">Reference proteome</keyword>
<evidence type="ECO:0000256" key="5">
    <source>
        <dbReference type="ARBA" id="ARBA00022741"/>
    </source>
</evidence>
<evidence type="ECO:0000259" key="9">
    <source>
        <dbReference type="Pfam" id="PF02518"/>
    </source>
</evidence>
<dbReference type="Proteomes" id="UP001266099">
    <property type="component" value="Unassembled WGS sequence"/>
</dbReference>
<evidence type="ECO:0000313" key="12">
    <source>
        <dbReference type="Proteomes" id="UP001266099"/>
    </source>
</evidence>
<feature type="domain" description="Histidine kinase/HSP90-like ATPase" evidence="9">
    <location>
        <begin position="185"/>
        <end position="264"/>
    </location>
</feature>
<dbReference type="RefSeq" id="WP_376975538.1">
    <property type="nucleotide sequence ID" value="NZ_JBHSLS010000001.1"/>
</dbReference>
<evidence type="ECO:0000256" key="8">
    <source>
        <dbReference type="ARBA" id="ARBA00023012"/>
    </source>
</evidence>
<gene>
    <name evidence="11" type="ORF">J2S36_001040</name>
</gene>
<dbReference type="InterPro" id="IPR036890">
    <property type="entry name" value="HATPase_C_sf"/>
</dbReference>
<comment type="catalytic activity">
    <reaction evidence="1">
        <text>ATP + protein L-histidine = ADP + protein N-phospho-L-histidine.</text>
        <dbReference type="EC" id="2.7.13.3"/>
    </reaction>
</comment>
<organism evidence="11 12">
    <name type="scientific">Arcanobacterium hippocoleae</name>
    <dbReference type="NCBI Taxonomy" id="149017"/>
    <lineage>
        <taxon>Bacteria</taxon>
        <taxon>Bacillati</taxon>
        <taxon>Actinomycetota</taxon>
        <taxon>Actinomycetes</taxon>
        <taxon>Actinomycetales</taxon>
        <taxon>Actinomycetaceae</taxon>
        <taxon>Arcanobacterium</taxon>
    </lineage>
</organism>
<keyword evidence="4" id="KW-0808">Transferase</keyword>
<protein>
    <recommendedName>
        <fullName evidence="2">histidine kinase</fullName>
        <ecNumber evidence="2">2.7.13.3</ecNumber>
    </recommendedName>
</protein>
<keyword evidence="8" id="KW-0902">Two-component regulatory system</keyword>